<dbReference type="EMBL" id="KZ851989">
    <property type="protein sequence ID" value="RDH14020.1"/>
    <property type="molecule type" value="Genomic_DNA"/>
</dbReference>
<keyword evidence="4 8" id="KW-0560">Oxidoreductase</keyword>
<dbReference type="GO" id="GO:0020037">
    <property type="term" value="F:heme binding"/>
    <property type="evidence" value="ECO:0007669"/>
    <property type="project" value="InterPro"/>
</dbReference>
<dbReference type="GO" id="GO:0005506">
    <property type="term" value="F:iron ion binding"/>
    <property type="evidence" value="ECO:0007669"/>
    <property type="project" value="InterPro"/>
</dbReference>
<dbReference type="GO" id="GO:0016705">
    <property type="term" value="F:oxidoreductase activity, acting on paired donors, with incorporation or reduction of molecular oxygen"/>
    <property type="evidence" value="ECO:0007669"/>
    <property type="project" value="InterPro"/>
</dbReference>
<dbReference type="InterPro" id="IPR001128">
    <property type="entry name" value="Cyt_P450"/>
</dbReference>
<dbReference type="PANTHER" id="PTHR24305:SF166">
    <property type="entry name" value="CYTOCHROME P450 12A4, MITOCHONDRIAL-RELATED"/>
    <property type="match status" value="1"/>
</dbReference>
<dbReference type="InterPro" id="IPR017972">
    <property type="entry name" value="Cyt_P450_CS"/>
</dbReference>
<proteinExistence type="inferred from homology"/>
<comment type="cofactor">
    <cofactor evidence="1 7">
        <name>heme</name>
        <dbReference type="ChEBI" id="CHEBI:30413"/>
    </cofactor>
</comment>
<sequence length="563" mass="62739">MEASILPSVPACAGVALVAFFLYHFIIYPSFLSPLAKIPNAHPLAPYTSLWILWARYRIRENNTVLRAHQQHGEVVRLAPNEVSINCVNDGIKTVYGKGFEKPPFYSVFVNYGFVGALNMFSSLHSPEHAMRKKRISNIYSKSFLQSSPDAAAIIQEVVQRRLLSQFASHAKSKQPLDIYPIYKATAMDLTTSYFFGLSAGTQFVIDPAAAARWQELYLDDQHPVSLFWLQELPDLTAWLAKLGISVVPQARHLAHDQIAAWCLNMSDGAEKMLAKKAVGSSLPPGHLPVVYERLRQSTEKEGMSTTPSITQNPVINDDVSDSIGGNVAYTLRKPRSPQQLQVTSELLDQLIANNGTVATTLLYMTWQLSQNSAALARLQEELRSKLGPEAFAWSASKEEDTLPKAKDVDELPYLNAIIMETLRLHAPVAGSQPRITPENSKTTLGQYENIPGGVRVSAAAWSLHRNPAVFPRPDEWHPERWLSENLEGADKKERWFWAFSSGSRMCIGSNLALYLLKYVVAAIYANFRTHIVNDEGIEQEDGFISGPKGNQLTVRFESITVD</sequence>
<keyword evidence="3 7" id="KW-0479">Metal-binding</keyword>
<dbReference type="Pfam" id="PF00067">
    <property type="entry name" value="p450"/>
    <property type="match status" value="1"/>
</dbReference>
<evidence type="ECO:0000256" key="4">
    <source>
        <dbReference type="ARBA" id="ARBA00023002"/>
    </source>
</evidence>
<dbReference type="PANTHER" id="PTHR24305">
    <property type="entry name" value="CYTOCHROME P450"/>
    <property type="match status" value="1"/>
</dbReference>
<dbReference type="Proteomes" id="UP000253845">
    <property type="component" value="Unassembled WGS sequence"/>
</dbReference>
<evidence type="ECO:0000256" key="8">
    <source>
        <dbReference type="RuleBase" id="RU000461"/>
    </source>
</evidence>
<evidence type="ECO:0000256" key="1">
    <source>
        <dbReference type="ARBA" id="ARBA00001971"/>
    </source>
</evidence>
<evidence type="ECO:0000256" key="6">
    <source>
        <dbReference type="ARBA" id="ARBA00023033"/>
    </source>
</evidence>
<dbReference type="PROSITE" id="PS00086">
    <property type="entry name" value="CYTOCHROME_P450"/>
    <property type="match status" value="1"/>
</dbReference>
<evidence type="ECO:0000256" key="9">
    <source>
        <dbReference type="SAM" id="Phobius"/>
    </source>
</evidence>
<dbReference type="SUPFAM" id="SSF48264">
    <property type="entry name" value="Cytochrome P450"/>
    <property type="match status" value="1"/>
</dbReference>
<gene>
    <name evidence="10" type="ORF">M747DRAFT_364900</name>
</gene>
<reference evidence="10 11" key="1">
    <citation type="submission" date="2018-07" db="EMBL/GenBank/DDBJ databases">
        <title>Section-level genome sequencing of Aspergillus section Nigri to investigate inter- and intra-species variation.</title>
        <authorList>
            <consortium name="DOE Joint Genome Institute"/>
            <person name="Vesth T.C."/>
            <person name="Nybo J.L."/>
            <person name="Theobald S."/>
            <person name="Frisvad J.C."/>
            <person name="Larsen T.O."/>
            <person name="Nielsen K.F."/>
            <person name="Hoof J.B."/>
            <person name="Brandl J."/>
            <person name="Salamov A."/>
            <person name="Riley R."/>
            <person name="Gladden J.M."/>
            <person name="Phatale P."/>
            <person name="Nielsen M.T."/>
            <person name="Lyhne E.K."/>
            <person name="Kogle M.E."/>
            <person name="Strasser K."/>
            <person name="McDonnell E."/>
            <person name="Barry K."/>
            <person name="Clum A."/>
            <person name="Chen C."/>
            <person name="Nolan M."/>
            <person name="Sandor L."/>
            <person name="Kuo A."/>
            <person name="Lipzen A."/>
            <person name="Hainaut M."/>
            <person name="Drula E."/>
            <person name="Tsang A."/>
            <person name="Magnuson J.K."/>
            <person name="Henrissat B."/>
            <person name="Wiebenga A."/>
            <person name="Simmons B.A."/>
            <person name="Makela M.R."/>
            <person name="De vries R.P."/>
            <person name="Grigoriev I.V."/>
            <person name="Mortensen U.H."/>
            <person name="Baker S.E."/>
            <person name="Andersen M.R."/>
        </authorList>
    </citation>
    <scope>NUCLEOTIDE SEQUENCE [LARGE SCALE GENOMIC DNA]</scope>
    <source>
        <strain evidence="10 11">ATCC 13496</strain>
    </source>
</reference>
<evidence type="ECO:0000256" key="5">
    <source>
        <dbReference type="ARBA" id="ARBA00023004"/>
    </source>
</evidence>
<keyword evidence="6 8" id="KW-0503">Monooxygenase</keyword>
<dbReference type="PRINTS" id="PR00385">
    <property type="entry name" value="P450"/>
</dbReference>
<dbReference type="InterPro" id="IPR002403">
    <property type="entry name" value="Cyt_P450_E_grp-IV"/>
</dbReference>
<dbReference type="GO" id="GO:0004497">
    <property type="term" value="F:monooxygenase activity"/>
    <property type="evidence" value="ECO:0007669"/>
    <property type="project" value="UniProtKB-KW"/>
</dbReference>
<accession>A0A370BIW8</accession>
<comment type="similarity">
    <text evidence="2 8">Belongs to the cytochrome P450 family.</text>
</comment>
<dbReference type="InterPro" id="IPR036396">
    <property type="entry name" value="Cyt_P450_sf"/>
</dbReference>
<dbReference type="AlphaFoldDB" id="A0A370BIW8"/>
<dbReference type="CDD" id="cd11059">
    <property type="entry name" value="CYP_fungal"/>
    <property type="match status" value="1"/>
</dbReference>
<evidence type="ECO:0000313" key="10">
    <source>
        <dbReference type="EMBL" id="RDH14020.1"/>
    </source>
</evidence>
<keyword evidence="9" id="KW-0472">Membrane</keyword>
<feature type="transmembrane region" description="Helical" evidence="9">
    <location>
        <begin position="12"/>
        <end position="31"/>
    </location>
</feature>
<keyword evidence="9" id="KW-1133">Transmembrane helix</keyword>
<dbReference type="Gene3D" id="1.10.630.10">
    <property type="entry name" value="Cytochrome P450"/>
    <property type="match status" value="1"/>
</dbReference>
<evidence type="ECO:0000256" key="7">
    <source>
        <dbReference type="PIRSR" id="PIRSR602403-1"/>
    </source>
</evidence>
<dbReference type="InterPro" id="IPR050121">
    <property type="entry name" value="Cytochrome_P450_monoxygenase"/>
</dbReference>
<keyword evidence="7 8" id="KW-0349">Heme</keyword>
<evidence type="ECO:0000256" key="2">
    <source>
        <dbReference type="ARBA" id="ARBA00010617"/>
    </source>
</evidence>
<protein>
    <submittedName>
        <fullName evidence="10">Cytochrome P450</fullName>
    </submittedName>
</protein>
<keyword evidence="9" id="KW-0812">Transmembrane</keyword>
<feature type="binding site" description="axial binding residue" evidence="7">
    <location>
        <position position="507"/>
    </location>
    <ligand>
        <name>heme</name>
        <dbReference type="ChEBI" id="CHEBI:30413"/>
    </ligand>
    <ligandPart>
        <name>Fe</name>
        <dbReference type="ChEBI" id="CHEBI:18248"/>
    </ligandPart>
</feature>
<name>A0A370BIW8_ASPNG</name>
<dbReference type="PRINTS" id="PR00465">
    <property type="entry name" value="EP450IV"/>
</dbReference>
<keyword evidence="5 7" id="KW-0408">Iron</keyword>
<evidence type="ECO:0000256" key="3">
    <source>
        <dbReference type="ARBA" id="ARBA00022723"/>
    </source>
</evidence>
<evidence type="ECO:0000313" key="11">
    <source>
        <dbReference type="Proteomes" id="UP000253845"/>
    </source>
</evidence>
<organism evidence="10 11">
    <name type="scientific">Aspergillus niger ATCC 13496</name>
    <dbReference type="NCBI Taxonomy" id="1353008"/>
    <lineage>
        <taxon>Eukaryota</taxon>
        <taxon>Fungi</taxon>
        <taxon>Dikarya</taxon>
        <taxon>Ascomycota</taxon>
        <taxon>Pezizomycotina</taxon>
        <taxon>Eurotiomycetes</taxon>
        <taxon>Eurotiomycetidae</taxon>
        <taxon>Eurotiales</taxon>
        <taxon>Aspergillaceae</taxon>
        <taxon>Aspergillus</taxon>
        <taxon>Aspergillus subgen. Circumdati</taxon>
    </lineage>
</organism>
<dbReference type="VEuPathDB" id="FungiDB:M747DRAFT_364900"/>